<reference evidence="5 6" key="1">
    <citation type="submission" date="2017-12" db="EMBL/GenBank/DDBJ databases">
        <title>Hemimetabolous genomes reveal molecular basis of termite eusociality.</title>
        <authorList>
            <person name="Harrison M.C."/>
            <person name="Jongepier E."/>
            <person name="Robertson H.M."/>
            <person name="Arning N."/>
            <person name="Bitard-Feildel T."/>
            <person name="Chao H."/>
            <person name="Childers C.P."/>
            <person name="Dinh H."/>
            <person name="Doddapaneni H."/>
            <person name="Dugan S."/>
            <person name="Gowin J."/>
            <person name="Greiner C."/>
            <person name="Han Y."/>
            <person name="Hu H."/>
            <person name="Hughes D.S.T."/>
            <person name="Huylmans A.-K."/>
            <person name="Kemena C."/>
            <person name="Kremer L.P.M."/>
            <person name="Lee S.L."/>
            <person name="Lopez-Ezquerra A."/>
            <person name="Mallet L."/>
            <person name="Monroy-Kuhn J.M."/>
            <person name="Moser A."/>
            <person name="Murali S.C."/>
            <person name="Muzny D.M."/>
            <person name="Otani S."/>
            <person name="Piulachs M.-D."/>
            <person name="Poelchau M."/>
            <person name="Qu J."/>
            <person name="Schaub F."/>
            <person name="Wada-Katsumata A."/>
            <person name="Worley K.C."/>
            <person name="Xie Q."/>
            <person name="Ylla G."/>
            <person name="Poulsen M."/>
            <person name="Gibbs R.A."/>
            <person name="Schal C."/>
            <person name="Richards S."/>
            <person name="Belles X."/>
            <person name="Korb J."/>
            <person name="Bornberg-Bauer E."/>
        </authorList>
    </citation>
    <scope>NUCLEOTIDE SEQUENCE [LARGE SCALE GENOMIC DNA]</scope>
    <source>
        <tissue evidence="5">Whole body</tissue>
    </source>
</reference>
<dbReference type="GO" id="GO:0051082">
    <property type="term" value="F:unfolded protein binding"/>
    <property type="evidence" value="ECO:0007669"/>
    <property type="project" value="InterPro"/>
</dbReference>
<evidence type="ECO:0000313" key="6">
    <source>
        <dbReference type="Proteomes" id="UP000235965"/>
    </source>
</evidence>
<evidence type="ECO:0000256" key="1">
    <source>
        <dbReference type="ARBA" id="ARBA00008045"/>
    </source>
</evidence>
<sequence>MTNEQIFETFQTLRKEQVRFGNKIAELEFDLHEHKIVIDTLKEVDGDRKCFNMVGGVLYERTVKEVLPILISNQEQVRYI</sequence>
<dbReference type="OrthoDB" id="29646at2759"/>
<dbReference type="PANTHER" id="PTHR13303">
    <property type="entry name" value="PREFOLDIN SUBUNIT 2"/>
    <property type="match status" value="1"/>
</dbReference>
<comment type="function">
    <text evidence="4">Binds specifically to cytosolic chaperonin (c-CPN) and transfers target proteins to it. Binds to nascent polypeptide chain and promotes folding in an environment in which there are many competing pathways for nonnative proteins.</text>
</comment>
<dbReference type="STRING" id="105785.A0A2J7QT95"/>
<dbReference type="InParanoid" id="A0A2J7QT95"/>
<dbReference type="Pfam" id="PF01920">
    <property type="entry name" value="Prefoldin_2"/>
    <property type="match status" value="1"/>
</dbReference>
<organism evidence="5 6">
    <name type="scientific">Cryptotermes secundus</name>
    <dbReference type="NCBI Taxonomy" id="105785"/>
    <lineage>
        <taxon>Eukaryota</taxon>
        <taxon>Metazoa</taxon>
        <taxon>Ecdysozoa</taxon>
        <taxon>Arthropoda</taxon>
        <taxon>Hexapoda</taxon>
        <taxon>Insecta</taxon>
        <taxon>Pterygota</taxon>
        <taxon>Neoptera</taxon>
        <taxon>Polyneoptera</taxon>
        <taxon>Dictyoptera</taxon>
        <taxon>Blattodea</taxon>
        <taxon>Blattoidea</taxon>
        <taxon>Termitoidae</taxon>
        <taxon>Kalotermitidae</taxon>
        <taxon>Cryptotermitinae</taxon>
        <taxon>Cryptotermes</taxon>
    </lineage>
</organism>
<evidence type="ECO:0000256" key="4">
    <source>
        <dbReference type="ARBA" id="ARBA00024667"/>
    </source>
</evidence>
<dbReference type="FunCoup" id="A0A2J7QT95">
    <property type="interactions" value="1288"/>
</dbReference>
<dbReference type="InterPro" id="IPR002777">
    <property type="entry name" value="PFD_beta-like"/>
</dbReference>
<comment type="subunit">
    <text evidence="2">Heterohexamer of two PFD-alpha type and four PFD-beta type subunits.</text>
</comment>
<protein>
    <submittedName>
        <fullName evidence="5">Prefoldin subunit 2</fullName>
    </submittedName>
</protein>
<dbReference type="InterPro" id="IPR027235">
    <property type="entry name" value="PFD2"/>
</dbReference>
<evidence type="ECO:0000313" key="5">
    <source>
        <dbReference type="EMBL" id="PNF31784.1"/>
    </source>
</evidence>
<keyword evidence="3" id="KW-0143">Chaperone</keyword>
<dbReference type="Gene3D" id="1.10.287.370">
    <property type="match status" value="1"/>
</dbReference>
<gene>
    <name evidence="5" type="primary">PFDN2</name>
    <name evidence="5" type="ORF">B7P43_G12165</name>
</gene>
<comment type="similarity">
    <text evidence="1">Belongs to the prefoldin subunit beta family.</text>
</comment>
<dbReference type="InterPro" id="IPR009053">
    <property type="entry name" value="Prefoldin"/>
</dbReference>
<proteinExistence type="inferred from homology"/>
<dbReference type="Proteomes" id="UP000235965">
    <property type="component" value="Unassembled WGS sequence"/>
</dbReference>
<accession>A0A2J7QT95</accession>
<evidence type="ECO:0000256" key="3">
    <source>
        <dbReference type="ARBA" id="ARBA00023186"/>
    </source>
</evidence>
<dbReference type="GO" id="GO:0016272">
    <property type="term" value="C:prefoldin complex"/>
    <property type="evidence" value="ECO:0007669"/>
    <property type="project" value="InterPro"/>
</dbReference>
<keyword evidence="6" id="KW-1185">Reference proteome</keyword>
<dbReference type="EMBL" id="NEVH01011202">
    <property type="protein sequence ID" value="PNF31784.1"/>
    <property type="molecule type" value="Genomic_DNA"/>
</dbReference>
<dbReference type="AlphaFoldDB" id="A0A2J7QT95"/>
<comment type="caution">
    <text evidence="5">The sequence shown here is derived from an EMBL/GenBank/DDBJ whole genome shotgun (WGS) entry which is preliminary data.</text>
</comment>
<name>A0A2J7QT95_9NEOP</name>
<evidence type="ECO:0000256" key="2">
    <source>
        <dbReference type="ARBA" id="ARBA00011695"/>
    </source>
</evidence>
<dbReference type="CDD" id="cd23163">
    <property type="entry name" value="Prefoldin_2"/>
    <property type="match status" value="1"/>
</dbReference>
<dbReference type="GO" id="GO:0006457">
    <property type="term" value="P:protein folding"/>
    <property type="evidence" value="ECO:0007669"/>
    <property type="project" value="InterPro"/>
</dbReference>
<dbReference type="SUPFAM" id="SSF46579">
    <property type="entry name" value="Prefoldin"/>
    <property type="match status" value="1"/>
</dbReference>